<evidence type="ECO:0000313" key="3">
    <source>
        <dbReference type="EMBL" id="MFC3882078.1"/>
    </source>
</evidence>
<proteinExistence type="predicted"/>
<evidence type="ECO:0000256" key="2">
    <source>
        <dbReference type="SAM" id="Phobius"/>
    </source>
</evidence>
<feature type="coiled-coil region" evidence="1">
    <location>
        <begin position="63"/>
        <end position="97"/>
    </location>
</feature>
<keyword evidence="2" id="KW-0472">Membrane</keyword>
<evidence type="ECO:0000256" key="1">
    <source>
        <dbReference type="SAM" id="Coils"/>
    </source>
</evidence>
<evidence type="ECO:0000313" key="4">
    <source>
        <dbReference type="Proteomes" id="UP001595752"/>
    </source>
</evidence>
<protein>
    <submittedName>
        <fullName evidence="3">Septum formation initiator family protein</fullName>
    </submittedName>
</protein>
<organism evidence="3 4">
    <name type="scientific">Bacillus songklensis</name>
    <dbReference type="NCBI Taxonomy" id="1069116"/>
    <lineage>
        <taxon>Bacteria</taxon>
        <taxon>Bacillati</taxon>
        <taxon>Bacillota</taxon>
        <taxon>Bacilli</taxon>
        <taxon>Bacillales</taxon>
        <taxon>Bacillaceae</taxon>
        <taxon>Bacillus</taxon>
    </lineage>
</organism>
<keyword evidence="4" id="KW-1185">Reference proteome</keyword>
<name>A0ABV8AVQ4_9BACI</name>
<dbReference type="PANTHER" id="PTHR40027">
    <property type="entry name" value="CELL DIVISION PROTEIN DIVIC"/>
    <property type="match status" value="1"/>
</dbReference>
<gene>
    <name evidence="3" type="ORF">ACFOU2_00480</name>
</gene>
<dbReference type="InterPro" id="IPR007060">
    <property type="entry name" value="FtsL/DivIC"/>
</dbReference>
<dbReference type="RefSeq" id="WP_377911219.1">
    <property type="nucleotide sequence ID" value="NZ_JBHRZT010000005.1"/>
</dbReference>
<keyword evidence="1" id="KW-0175">Coiled coil</keyword>
<dbReference type="InterPro" id="IPR039076">
    <property type="entry name" value="DivIC"/>
</dbReference>
<keyword evidence="2" id="KW-1133">Transmembrane helix</keyword>
<reference evidence="4" key="1">
    <citation type="journal article" date="2019" name="Int. J. Syst. Evol. Microbiol.">
        <title>The Global Catalogue of Microorganisms (GCM) 10K type strain sequencing project: providing services to taxonomists for standard genome sequencing and annotation.</title>
        <authorList>
            <consortium name="The Broad Institute Genomics Platform"/>
            <consortium name="The Broad Institute Genome Sequencing Center for Infectious Disease"/>
            <person name="Wu L."/>
            <person name="Ma J."/>
        </authorList>
    </citation>
    <scope>NUCLEOTIDE SEQUENCE [LARGE SCALE GENOMIC DNA]</scope>
    <source>
        <strain evidence="4">CCUG 61889</strain>
    </source>
</reference>
<dbReference type="Proteomes" id="UP001595752">
    <property type="component" value="Unassembled WGS sequence"/>
</dbReference>
<dbReference type="Pfam" id="PF04977">
    <property type="entry name" value="DivIC"/>
    <property type="match status" value="1"/>
</dbReference>
<feature type="transmembrane region" description="Helical" evidence="2">
    <location>
        <begin position="38"/>
        <end position="57"/>
    </location>
</feature>
<keyword evidence="2" id="KW-0812">Transmembrane</keyword>
<comment type="caution">
    <text evidence="3">The sequence shown here is derived from an EMBL/GenBank/DDBJ whole genome shotgun (WGS) entry which is preliminary data.</text>
</comment>
<dbReference type="PANTHER" id="PTHR40027:SF1">
    <property type="entry name" value="CELL DIVISION PROTEIN DIVIC"/>
    <property type="match status" value="1"/>
</dbReference>
<sequence>MSAIRKKNVTQLNTEYVSQQQIMQESSNRKRIGLIRRLTAFGVLAVIISVFMISTLISQASTISDKKKEKVQLTEQLAQMKQKEKHLKDEVVKLNDEEYIKKIARRDYFLSEKGEIIFNVKDGSSSD</sequence>
<dbReference type="EMBL" id="JBHRZT010000005">
    <property type="protein sequence ID" value="MFC3882078.1"/>
    <property type="molecule type" value="Genomic_DNA"/>
</dbReference>
<accession>A0ABV8AVQ4</accession>